<accession>A0A3M8L3R5</accession>
<dbReference type="Gene3D" id="1.20.1640.10">
    <property type="entry name" value="Multidrug efflux transporter AcrB transmembrane domain"/>
    <property type="match status" value="2"/>
</dbReference>
<evidence type="ECO:0000256" key="2">
    <source>
        <dbReference type="ARBA" id="ARBA00010157"/>
    </source>
</evidence>
<dbReference type="PANTHER" id="PTHR33406">
    <property type="entry name" value="MEMBRANE PROTEIN MJ1562-RELATED"/>
    <property type="match status" value="1"/>
</dbReference>
<feature type="transmembrane region" description="Helical" evidence="7">
    <location>
        <begin position="273"/>
        <end position="302"/>
    </location>
</feature>
<dbReference type="InterPro" id="IPR027417">
    <property type="entry name" value="P-loop_NTPase"/>
</dbReference>
<feature type="transmembrane region" description="Helical" evidence="7">
    <location>
        <begin position="364"/>
        <end position="385"/>
    </location>
</feature>
<evidence type="ECO:0000256" key="4">
    <source>
        <dbReference type="ARBA" id="ARBA00022692"/>
    </source>
</evidence>
<feature type="domain" description="SSD" evidence="8">
    <location>
        <begin position="218"/>
        <end position="330"/>
    </location>
</feature>
<dbReference type="GO" id="GO:0022857">
    <property type="term" value="F:transmembrane transporter activity"/>
    <property type="evidence" value="ECO:0007669"/>
    <property type="project" value="InterPro"/>
</dbReference>
<evidence type="ECO:0000256" key="3">
    <source>
        <dbReference type="ARBA" id="ARBA00022475"/>
    </source>
</evidence>
<dbReference type="PRINTS" id="PR00702">
    <property type="entry name" value="ACRIFLAVINRP"/>
</dbReference>
<reference evidence="9 10" key="1">
    <citation type="submission" date="2018-11" db="EMBL/GenBank/DDBJ databases">
        <title>Cryobacterium sp. nov., isolated from rhizosphere soil of lettuce.</title>
        <authorList>
            <person name="Wang Y."/>
        </authorList>
    </citation>
    <scope>NUCLEOTIDE SEQUENCE [LARGE SCALE GENOMIC DNA]</scope>
    <source>
        <strain evidence="9 10">NEAU-85</strain>
    </source>
</reference>
<keyword evidence="5 7" id="KW-1133">Transmembrane helix</keyword>
<feature type="transmembrane region" description="Helical" evidence="7">
    <location>
        <begin position="234"/>
        <end position="252"/>
    </location>
</feature>
<dbReference type="Gene3D" id="3.40.50.300">
    <property type="entry name" value="P-loop containing nucleotide triphosphate hydrolases"/>
    <property type="match status" value="1"/>
</dbReference>
<dbReference type="EMBL" id="RDSR01000017">
    <property type="protein sequence ID" value="RNE59294.1"/>
    <property type="molecule type" value="Genomic_DNA"/>
</dbReference>
<dbReference type="InterPro" id="IPR004869">
    <property type="entry name" value="MMPL_dom"/>
</dbReference>
<evidence type="ECO:0000313" key="10">
    <source>
        <dbReference type="Proteomes" id="UP000279859"/>
    </source>
</evidence>
<feature type="transmembrane region" description="Helical" evidence="7">
    <location>
        <begin position="634"/>
        <end position="656"/>
    </location>
</feature>
<dbReference type="PANTHER" id="PTHR33406:SF11">
    <property type="entry name" value="MEMBRANE PROTEIN SCO6666-RELATED"/>
    <property type="match status" value="1"/>
</dbReference>
<comment type="subcellular location">
    <subcellularLocation>
        <location evidence="1">Cell membrane</location>
        <topology evidence="1">Multi-pass membrane protein</topology>
    </subcellularLocation>
</comment>
<keyword evidence="6 7" id="KW-0472">Membrane</keyword>
<evidence type="ECO:0000256" key="7">
    <source>
        <dbReference type="SAM" id="Phobius"/>
    </source>
</evidence>
<dbReference type="SUPFAM" id="SSF82866">
    <property type="entry name" value="Multidrug efflux transporter AcrB transmembrane domain"/>
    <property type="match status" value="2"/>
</dbReference>
<keyword evidence="4 7" id="KW-0812">Transmembrane</keyword>
<comment type="caution">
    <text evidence="9">The sequence shown here is derived from an EMBL/GenBank/DDBJ whole genome shotgun (WGS) entry which is preliminary data.</text>
</comment>
<dbReference type="InterPro" id="IPR001036">
    <property type="entry name" value="Acrflvin-R"/>
</dbReference>
<feature type="transmembrane region" description="Helical" evidence="7">
    <location>
        <begin position="181"/>
        <end position="201"/>
    </location>
</feature>
<dbReference type="RefSeq" id="WP_123046229.1">
    <property type="nucleotide sequence ID" value="NZ_RDSR01000017.1"/>
</dbReference>
<comment type="similarity">
    <text evidence="2">Belongs to the resistance-nodulation-cell division (RND) (TC 2.A.6) family. MmpL subfamily.</text>
</comment>
<feature type="transmembrane region" description="Helical" evidence="7">
    <location>
        <begin position="308"/>
        <end position="332"/>
    </location>
</feature>
<feature type="transmembrane region" description="Helical" evidence="7">
    <location>
        <begin position="557"/>
        <end position="577"/>
    </location>
</feature>
<sequence>MAILLQRLGRFAFRRAWLVIGVWLVVLAGILGGGAALGGQTQESFAIPGTESQDTIDKLAEVFPAAGGAQVQAVYRAPDGASVSDPRYKDAIEEMATALQKVPGVESAITPFSPYASDAVSDDSSTAFTQVQLTGASTDVTPETLKAVTATASIGEAAGLTVAFGGQVFQDNTFGITITEVFGVVFAGVVLIITFGSLLAAGMPLLMALIGVGVAIGGVTAVSAFATVSSTAPMLALMLGLAVGIDYSLFILSRHRLQLARGMDAEESAAISVATAGGAVVFAGLTVIIALLGLLVVGIPFLSVMGVAAAFAVLVAMLVALTLLPAVLGLLGSRLAPRPGSRTFRRAVAGDAGSPTLGRRWVGLVLRAPAVAVVAVVAVLAVLAVPALSLDLNLPDGASEPAGSTQRQAFEMIEDGFGPGYNGPLIVAVDITQTTDIVADLAGIRTELQQLPDVAYVGKGLPNETVDTAIIQVMPESAPNAAETKQLVQSIRDLAPGIEAEFGTPIAVTGATAVSIDISNRLSNALIPFALIVVGLSIILLMMVFRSVFVPVKAAVGFLLSVFASLGATVAIFQWGWFADALGVEPGPILSFLPILLMAVLFGLAMDYEVFLVSGMREEFVKTGRPRQAITGGFTHAARVVTAAALIMFFVFFAFVPEGSDVIKGIAFALAVGVFLDAFLVRMTLVPGAMALAGRAAWWLPPFLARVLPNVDIEGEGLRDHLAAREWAGEQGLAITADALVAGSPAHPIGPIDVRVPRGGLVFLTGPVAERRALAATLSGRLDPVSGRLQVHGIPLPSERSRALGAVALCQVAGVHEEVQSATVADVIAERLALTLPWFRSRVRAGQIDEWVRRVRHALETATKEHPALTAATPIASLAPLERAAVRAAAALAEKPAVVVVDLGEERAERRVAGVLGALAPTTTTIVLSAAAVASTAKSSTGSRDLRRILLGAAPLTDPDPIDRKAVL</sequence>
<dbReference type="InterPro" id="IPR000731">
    <property type="entry name" value="SSD"/>
</dbReference>
<dbReference type="PROSITE" id="PS50156">
    <property type="entry name" value="SSD"/>
    <property type="match status" value="1"/>
</dbReference>
<feature type="transmembrane region" description="Helical" evidence="7">
    <location>
        <begin position="208"/>
        <end position="228"/>
    </location>
</feature>
<organism evidence="9 10">
    <name type="scientific">Cryobacterium tepidiphilum</name>
    <dbReference type="NCBI Taxonomy" id="2486026"/>
    <lineage>
        <taxon>Bacteria</taxon>
        <taxon>Bacillati</taxon>
        <taxon>Actinomycetota</taxon>
        <taxon>Actinomycetes</taxon>
        <taxon>Micrococcales</taxon>
        <taxon>Microbacteriaceae</taxon>
        <taxon>Cryobacterium</taxon>
    </lineage>
</organism>
<evidence type="ECO:0000256" key="5">
    <source>
        <dbReference type="ARBA" id="ARBA00022989"/>
    </source>
</evidence>
<protein>
    <submittedName>
        <fullName evidence="9">MMPL family transporter</fullName>
    </submittedName>
</protein>
<evidence type="ECO:0000256" key="1">
    <source>
        <dbReference type="ARBA" id="ARBA00004651"/>
    </source>
</evidence>
<feature type="transmembrane region" description="Helical" evidence="7">
    <location>
        <begin position="16"/>
        <end position="37"/>
    </location>
</feature>
<dbReference type="Pfam" id="PF03176">
    <property type="entry name" value="MMPL"/>
    <property type="match status" value="2"/>
</dbReference>
<dbReference type="Proteomes" id="UP000279859">
    <property type="component" value="Unassembled WGS sequence"/>
</dbReference>
<name>A0A3M8L3R5_9MICO</name>
<dbReference type="InterPro" id="IPR050545">
    <property type="entry name" value="Mycobact_MmpL"/>
</dbReference>
<evidence type="ECO:0000259" key="8">
    <source>
        <dbReference type="PROSITE" id="PS50156"/>
    </source>
</evidence>
<feature type="transmembrane region" description="Helical" evidence="7">
    <location>
        <begin position="662"/>
        <end position="681"/>
    </location>
</feature>
<feature type="transmembrane region" description="Helical" evidence="7">
    <location>
        <begin position="589"/>
        <end position="613"/>
    </location>
</feature>
<feature type="transmembrane region" description="Helical" evidence="7">
    <location>
        <begin position="525"/>
        <end position="545"/>
    </location>
</feature>
<keyword evidence="10" id="KW-1185">Reference proteome</keyword>
<gene>
    <name evidence="9" type="ORF">EEJ31_10355</name>
</gene>
<proteinExistence type="inferred from homology"/>
<dbReference type="AlphaFoldDB" id="A0A3M8L3R5"/>
<evidence type="ECO:0000256" key="6">
    <source>
        <dbReference type="ARBA" id="ARBA00023136"/>
    </source>
</evidence>
<evidence type="ECO:0000313" key="9">
    <source>
        <dbReference type="EMBL" id="RNE59294.1"/>
    </source>
</evidence>
<dbReference type="OrthoDB" id="7051771at2"/>
<keyword evidence="3" id="KW-1003">Cell membrane</keyword>
<dbReference type="GO" id="GO:0005886">
    <property type="term" value="C:plasma membrane"/>
    <property type="evidence" value="ECO:0007669"/>
    <property type="project" value="UniProtKB-SubCell"/>
</dbReference>